<keyword evidence="5 9" id="KW-0732">Signal</keyword>
<keyword evidence="2" id="KW-0031">Aminopeptidase</keyword>
<dbReference type="OMA" id="FWKSTIL"/>
<feature type="chain" id="PRO_5005537786" evidence="9">
    <location>
        <begin position="17"/>
        <end position="436"/>
    </location>
</feature>
<accession>A0A0L0DQD8</accession>
<evidence type="ECO:0000313" key="11">
    <source>
        <dbReference type="EMBL" id="KNC54524.1"/>
    </source>
</evidence>
<dbReference type="InterPro" id="IPR007484">
    <property type="entry name" value="Peptidase_M28"/>
</dbReference>
<dbReference type="RefSeq" id="XP_013753541.1">
    <property type="nucleotide sequence ID" value="XM_013898087.1"/>
</dbReference>
<dbReference type="GO" id="GO:0006508">
    <property type="term" value="P:proteolysis"/>
    <property type="evidence" value="ECO:0007669"/>
    <property type="project" value="UniProtKB-KW"/>
</dbReference>
<dbReference type="PANTHER" id="PTHR12147:SF56">
    <property type="entry name" value="AMINOPEPTIDASE YDR415C-RELATED"/>
    <property type="match status" value="1"/>
</dbReference>
<evidence type="ECO:0000256" key="5">
    <source>
        <dbReference type="ARBA" id="ARBA00022729"/>
    </source>
</evidence>
<dbReference type="Proteomes" id="UP000054408">
    <property type="component" value="Unassembled WGS sequence"/>
</dbReference>
<keyword evidence="6" id="KW-0378">Hydrolase</keyword>
<reference evidence="11 12" key="1">
    <citation type="submission" date="2010-05" db="EMBL/GenBank/DDBJ databases">
        <title>The Genome Sequence of Thecamonas trahens ATCC 50062.</title>
        <authorList>
            <consortium name="The Broad Institute Genome Sequencing Platform"/>
            <person name="Russ C."/>
            <person name="Cuomo C."/>
            <person name="Shea T."/>
            <person name="Young S.K."/>
            <person name="Zeng Q."/>
            <person name="Koehrsen M."/>
            <person name="Haas B."/>
            <person name="Borodovsky M."/>
            <person name="Guigo R."/>
            <person name="Alvarado L."/>
            <person name="Berlin A."/>
            <person name="Bochicchio J."/>
            <person name="Borenstein D."/>
            <person name="Chapman S."/>
            <person name="Chen Z."/>
            <person name="Freedman E."/>
            <person name="Gellesch M."/>
            <person name="Goldberg J."/>
            <person name="Griggs A."/>
            <person name="Gujja S."/>
            <person name="Heilman E."/>
            <person name="Heiman D."/>
            <person name="Hepburn T."/>
            <person name="Howarth C."/>
            <person name="Jen D."/>
            <person name="Larson L."/>
            <person name="Mehta T."/>
            <person name="Park D."/>
            <person name="Pearson M."/>
            <person name="Roberts A."/>
            <person name="Saif S."/>
            <person name="Shenoy N."/>
            <person name="Sisk P."/>
            <person name="Stolte C."/>
            <person name="Sykes S."/>
            <person name="Thomson T."/>
            <person name="Walk T."/>
            <person name="White J."/>
            <person name="Yandava C."/>
            <person name="Burger G."/>
            <person name="Gray M.W."/>
            <person name="Holland P.W.H."/>
            <person name="King N."/>
            <person name="Lang F.B.F."/>
            <person name="Roger A.J."/>
            <person name="Ruiz-Trillo I."/>
            <person name="Lander E."/>
            <person name="Nusbaum C."/>
        </authorList>
    </citation>
    <scope>NUCLEOTIDE SEQUENCE [LARGE SCALE GENOMIC DNA]</scope>
    <source>
        <strain evidence="11 12">ATCC 50062</strain>
    </source>
</reference>
<keyword evidence="4" id="KW-0479">Metal-binding</keyword>
<proteinExistence type="inferred from homology"/>
<dbReference type="SUPFAM" id="SSF53187">
    <property type="entry name" value="Zn-dependent exopeptidases"/>
    <property type="match status" value="1"/>
</dbReference>
<comment type="similarity">
    <text evidence="8">Belongs to the peptidase M28 family. M28E subfamily.</text>
</comment>
<evidence type="ECO:0000259" key="10">
    <source>
        <dbReference type="Pfam" id="PF04389"/>
    </source>
</evidence>
<name>A0A0L0DQD8_THETB</name>
<dbReference type="AlphaFoldDB" id="A0A0L0DQD8"/>
<sequence length="436" mass="47283">MRVAALLSIITPYLELADVTIGTVPASRGEHLAYPATVVTRAVEEYFGEAANKSLVLVEMVPGDGRESADAWGRKVEAVVGCHALYRTPAMALFGLDSPAVALLDDQLAAVVDAQVSVIDGPIQTLPAHAEARLTAIRDKMLTKTTPDPFIVSMANKVDAGKLRASLEYLTGVSSTIVTRNSYSDDAIKVSHWLVHELETLGYEVEYWPYSDRYSPNVIATLPGRFDTSYVIIGGHYDSRSRNVSSPTDPAPGANDDGSGTALNLEVARVLASSPVTLNYTVRIGFWSGEEQGRRGSKAYAGRADNSGDDIIAYINSDMVAYRPPEVETMEIALLQRDSNAVLNEILMPVIALYEPHVSVCYSPVCCADQASFNRKQYPASGVFENCDWIRDPMYHKEGDILDRPGYDVDGQLTTTTRAVIAIVLTLTGFPDPSLA</sequence>
<dbReference type="GO" id="GO:0004177">
    <property type="term" value="F:aminopeptidase activity"/>
    <property type="evidence" value="ECO:0007669"/>
    <property type="project" value="UniProtKB-KW"/>
</dbReference>
<organism evidence="11 12">
    <name type="scientific">Thecamonas trahens ATCC 50062</name>
    <dbReference type="NCBI Taxonomy" id="461836"/>
    <lineage>
        <taxon>Eukaryota</taxon>
        <taxon>Apusozoa</taxon>
        <taxon>Apusomonadida</taxon>
        <taxon>Apusomonadidae</taxon>
        <taxon>Thecamonas</taxon>
    </lineage>
</organism>
<dbReference type="eggNOG" id="KOG2195">
    <property type="taxonomic scope" value="Eukaryota"/>
</dbReference>
<protein>
    <submittedName>
        <fullName evidence="11">Peptidase M28</fullName>
    </submittedName>
</protein>
<dbReference type="Pfam" id="PF04389">
    <property type="entry name" value="Peptidase_M28"/>
    <property type="match status" value="1"/>
</dbReference>
<dbReference type="GO" id="GO:0046872">
    <property type="term" value="F:metal ion binding"/>
    <property type="evidence" value="ECO:0007669"/>
    <property type="project" value="UniProtKB-KW"/>
</dbReference>
<comment type="cofactor">
    <cofactor evidence="1">
        <name>Zn(2+)</name>
        <dbReference type="ChEBI" id="CHEBI:29105"/>
    </cofactor>
</comment>
<evidence type="ECO:0000256" key="9">
    <source>
        <dbReference type="SAM" id="SignalP"/>
    </source>
</evidence>
<evidence type="ECO:0000313" key="12">
    <source>
        <dbReference type="Proteomes" id="UP000054408"/>
    </source>
</evidence>
<dbReference type="GO" id="GO:0008235">
    <property type="term" value="F:metalloexopeptidase activity"/>
    <property type="evidence" value="ECO:0007669"/>
    <property type="project" value="InterPro"/>
</dbReference>
<dbReference type="Gene3D" id="3.40.630.10">
    <property type="entry name" value="Zn peptidases"/>
    <property type="match status" value="1"/>
</dbReference>
<evidence type="ECO:0000256" key="8">
    <source>
        <dbReference type="ARBA" id="ARBA00043962"/>
    </source>
</evidence>
<dbReference type="OrthoDB" id="10013407at2759"/>
<evidence type="ECO:0000256" key="2">
    <source>
        <dbReference type="ARBA" id="ARBA00022438"/>
    </source>
</evidence>
<evidence type="ECO:0000256" key="4">
    <source>
        <dbReference type="ARBA" id="ARBA00022723"/>
    </source>
</evidence>
<evidence type="ECO:0000256" key="3">
    <source>
        <dbReference type="ARBA" id="ARBA00022670"/>
    </source>
</evidence>
<keyword evidence="7" id="KW-0862">Zinc</keyword>
<evidence type="ECO:0000256" key="7">
    <source>
        <dbReference type="ARBA" id="ARBA00022833"/>
    </source>
</evidence>
<feature type="domain" description="Peptidase M28" evidence="10">
    <location>
        <begin position="217"/>
        <end position="416"/>
    </location>
</feature>
<dbReference type="STRING" id="461836.A0A0L0DQD8"/>
<keyword evidence="12" id="KW-1185">Reference proteome</keyword>
<evidence type="ECO:0000256" key="1">
    <source>
        <dbReference type="ARBA" id="ARBA00001947"/>
    </source>
</evidence>
<evidence type="ECO:0000256" key="6">
    <source>
        <dbReference type="ARBA" id="ARBA00022801"/>
    </source>
</evidence>
<dbReference type="PANTHER" id="PTHR12147">
    <property type="entry name" value="METALLOPEPTIDASE M28 FAMILY MEMBER"/>
    <property type="match status" value="1"/>
</dbReference>
<gene>
    <name evidence="11" type="ORF">AMSG_10370</name>
</gene>
<dbReference type="InterPro" id="IPR045175">
    <property type="entry name" value="M28_fam"/>
</dbReference>
<keyword evidence="3" id="KW-0645">Protease</keyword>
<feature type="signal peptide" evidence="9">
    <location>
        <begin position="1"/>
        <end position="16"/>
    </location>
</feature>
<dbReference type="GeneID" id="25568606"/>
<dbReference type="EMBL" id="GL349491">
    <property type="protein sequence ID" value="KNC54524.1"/>
    <property type="molecule type" value="Genomic_DNA"/>
</dbReference>